<proteinExistence type="inferred from homology"/>
<name>A0A420YEA3_9PEZI</name>
<keyword evidence="4" id="KW-0964">Secreted</keyword>
<evidence type="ECO:0000256" key="7">
    <source>
        <dbReference type="ARBA" id="ARBA00023157"/>
    </source>
</evidence>
<evidence type="ECO:0000256" key="4">
    <source>
        <dbReference type="ARBA" id="ARBA00022525"/>
    </source>
</evidence>
<feature type="domain" description="CFEM" evidence="10">
    <location>
        <begin position="115"/>
        <end position="163"/>
    </location>
</feature>
<gene>
    <name evidence="11" type="ORF">DL546_005396</name>
</gene>
<evidence type="ECO:0000256" key="1">
    <source>
        <dbReference type="ARBA" id="ARBA00004589"/>
    </source>
</evidence>
<keyword evidence="12" id="KW-1185">Reference proteome</keyword>
<evidence type="ECO:0000256" key="3">
    <source>
        <dbReference type="ARBA" id="ARBA00010031"/>
    </source>
</evidence>
<comment type="subcellular location">
    <subcellularLocation>
        <location evidence="1">Membrane</location>
        <topology evidence="1">Lipid-anchor</topology>
        <topology evidence="1">GPI-anchor</topology>
    </subcellularLocation>
    <subcellularLocation>
        <location evidence="2">Secreted</location>
    </subcellularLocation>
</comment>
<keyword evidence="5" id="KW-0325">Glycoprotein</keyword>
<reference evidence="11 12" key="1">
    <citation type="submission" date="2018-08" db="EMBL/GenBank/DDBJ databases">
        <title>Draft genome of the lignicolous fungus Coniochaeta pulveracea.</title>
        <authorList>
            <person name="Borstlap C.J."/>
            <person name="De Witt R.N."/>
            <person name="Botha A."/>
            <person name="Volschenk H."/>
        </authorList>
    </citation>
    <scope>NUCLEOTIDE SEQUENCE [LARGE SCALE GENOMIC DNA]</scope>
    <source>
        <strain evidence="11 12">CAB683</strain>
    </source>
</reference>
<dbReference type="Proteomes" id="UP000275385">
    <property type="component" value="Unassembled WGS sequence"/>
</dbReference>
<evidence type="ECO:0000256" key="5">
    <source>
        <dbReference type="ARBA" id="ARBA00022622"/>
    </source>
</evidence>
<evidence type="ECO:0000313" key="12">
    <source>
        <dbReference type="Proteomes" id="UP000275385"/>
    </source>
</evidence>
<feature type="signal peptide" evidence="9">
    <location>
        <begin position="1"/>
        <end position="18"/>
    </location>
</feature>
<dbReference type="GO" id="GO:0005576">
    <property type="term" value="C:extracellular region"/>
    <property type="evidence" value="ECO:0007669"/>
    <property type="project" value="UniProtKB-SubCell"/>
</dbReference>
<dbReference type="InterPro" id="IPR008427">
    <property type="entry name" value="Extracellular_membr_CFEM_dom"/>
</dbReference>
<accession>A0A420YEA3</accession>
<dbReference type="EMBL" id="QVQW01000015">
    <property type="protein sequence ID" value="RKU46241.1"/>
    <property type="molecule type" value="Genomic_DNA"/>
</dbReference>
<dbReference type="AlphaFoldDB" id="A0A420YEA3"/>
<evidence type="ECO:0000256" key="8">
    <source>
        <dbReference type="ARBA" id="ARBA00023288"/>
    </source>
</evidence>
<keyword evidence="6 9" id="KW-0732">Signal</keyword>
<sequence length="166" mass="17031">MQFTLSVITALVAGLSMAQQTSVPASAPAEPSAPAPVASSVAFTIMPYGAASAKPSISSSVVDPFPQVAMSSVAPNGVAPEVHQPRASIDPPYRPSAVIGHEVKDQAPFCCDPKLLPTCSIGCIQDNFRLSHCVDPLDFACICKAPLEFDIAVGCCVEKCCGPAGA</sequence>
<keyword evidence="7" id="KW-1015">Disulfide bond</keyword>
<dbReference type="Pfam" id="PF05730">
    <property type="entry name" value="CFEM"/>
    <property type="match status" value="1"/>
</dbReference>
<evidence type="ECO:0000259" key="10">
    <source>
        <dbReference type="Pfam" id="PF05730"/>
    </source>
</evidence>
<comment type="similarity">
    <text evidence="3">Belongs to the RBT5 family.</text>
</comment>
<organism evidence="11 12">
    <name type="scientific">Coniochaeta pulveracea</name>
    <dbReference type="NCBI Taxonomy" id="177199"/>
    <lineage>
        <taxon>Eukaryota</taxon>
        <taxon>Fungi</taxon>
        <taxon>Dikarya</taxon>
        <taxon>Ascomycota</taxon>
        <taxon>Pezizomycotina</taxon>
        <taxon>Sordariomycetes</taxon>
        <taxon>Sordariomycetidae</taxon>
        <taxon>Coniochaetales</taxon>
        <taxon>Coniochaetaceae</taxon>
        <taxon>Coniochaeta</taxon>
    </lineage>
</organism>
<evidence type="ECO:0000256" key="9">
    <source>
        <dbReference type="SAM" id="SignalP"/>
    </source>
</evidence>
<dbReference type="GO" id="GO:0098552">
    <property type="term" value="C:side of membrane"/>
    <property type="evidence" value="ECO:0007669"/>
    <property type="project" value="UniProtKB-KW"/>
</dbReference>
<evidence type="ECO:0000313" key="11">
    <source>
        <dbReference type="EMBL" id="RKU46241.1"/>
    </source>
</evidence>
<evidence type="ECO:0000256" key="6">
    <source>
        <dbReference type="ARBA" id="ARBA00022729"/>
    </source>
</evidence>
<keyword evidence="5" id="KW-0336">GPI-anchor</keyword>
<keyword evidence="5" id="KW-0472">Membrane</keyword>
<keyword evidence="8" id="KW-0449">Lipoprotein</keyword>
<feature type="chain" id="PRO_5018985271" description="CFEM domain-containing protein" evidence="9">
    <location>
        <begin position="19"/>
        <end position="166"/>
    </location>
</feature>
<evidence type="ECO:0000256" key="2">
    <source>
        <dbReference type="ARBA" id="ARBA00004613"/>
    </source>
</evidence>
<comment type="caution">
    <text evidence="11">The sequence shown here is derived from an EMBL/GenBank/DDBJ whole genome shotgun (WGS) entry which is preliminary data.</text>
</comment>
<protein>
    <recommendedName>
        <fullName evidence="10">CFEM domain-containing protein</fullName>
    </recommendedName>
</protein>